<proteinExistence type="predicted"/>
<dbReference type="OrthoDB" id="2238745at2759"/>
<dbReference type="InterPro" id="IPR011022">
    <property type="entry name" value="Arrestin_C-like"/>
</dbReference>
<dbReference type="AlphaFoldDB" id="M7SJN6"/>
<accession>M7SJN6</accession>
<feature type="region of interest" description="Disordered" evidence="1">
    <location>
        <begin position="470"/>
        <end position="520"/>
    </location>
</feature>
<feature type="region of interest" description="Disordered" evidence="1">
    <location>
        <begin position="322"/>
        <end position="345"/>
    </location>
</feature>
<dbReference type="InterPro" id="IPR050357">
    <property type="entry name" value="Arrestin_domain-protein"/>
</dbReference>
<dbReference type="PANTHER" id="PTHR11188">
    <property type="entry name" value="ARRESTIN DOMAIN CONTAINING PROTEIN"/>
    <property type="match status" value="1"/>
</dbReference>
<feature type="compositionally biased region" description="Acidic residues" evidence="1">
    <location>
        <begin position="577"/>
        <end position="589"/>
    </location>
</feature>
<dbReference type="Proteomes" id="UP000012174">
    <property type="component" value="Unassembled WGS sequence"/>
</dbReference>
<keyword evidence="4" id="KW-1185">Reference proteome</keyword>
<dbReference type="GO" id="GO:0030674">
    <property type="term" value="F:protein-macromolecule adaptor activity"/>
    <property type="evidence" value="ECO:0007669"/>
    <property type="project" value="TreeGrafter"/>
</dbReference>
<feature type="region of interest" description="Disordered" evidence="1">
    <location>
        <begin position="533"/>
        <end position="553"/>
    </location>
</feature>
<dbReference type="Gene3D" id="2.60.40.640">
    <property type="match status" value="1"/>
</dbReference>
<evidence type="ECO:0000313" key="3">
    <source>
        <dbReference type="EMBL" id="EMR64528.1"/>
    </source>
</evidence>
<dbReference type="eggNOG" id="KOG3780">
    <property type="taxonomic scope" value="Eukaryota"/>
</dbReference>
<reference evidence="4" key="1">
    <citation type="journal article" date="2013" name="Genome Announc.">
        <title>Draft genome sequence of the grapevine dieback fungus Eutypa lata UCR-EL1.</title>
        <authorList>
            <person name="Blanco-Ulate B."/>
            <person name="Rolshausen P.E."/>
            <person name="Cantu D."/>
        </authorList>
    </citation>
    <scope>NUCLEOTIDE SEQUENCE [LARGE SCALE GENOMIC DNA]</scope>
    <source>
        <strain evidence="4">UCR-EL1</strain>
    </source>
</reference>
<evidence type="ECO:0000259" key="2">
    <source>
        <dbReference type="SMART" id="SM01017"/>
    </source>
</evidence>
<dbReference type="STRING" id="1287681.M7SJN6"/>
<dbReference type="KEGG" id="ela:UCREL1_8509"/>
<dbReference type="InterPro" id="IPR014752">
    <property type="entry name" value="Arrestin-like_C"/>
</dbReference>
<name>M7SJN6_EUTLA</name>
<organism evidence="3 4">
    <name type="scientific">Eutypa lata (strain UCR-EL1)</name>
    <name type="common">Grapevine dieback disease fungus</name>
    <name type="synonym">Eutypa armeniacae</name>
    <dbReference type="NCBI Taxonomy" id="1287681"/>
    <lineage>
        <taxon>Eukaryota</taxon>
        <taxon>Fungi</taxon>
        <taxon>Dikarya</taxon>
        <taxon>Ascomycota</taxon>
        <taxon>Pezizomycotina</taxon>
        <taxon>Sordariomycetes</taxon>
        <taxon>Xylariomycetidae</taxon>
        <taxon>Xylariales</taxon>
        <taxon>Diatrypaceae</taxon>
        <taxon>Eutypa</taxon>
    </lineage>
</organism>
<feature type="compositionally biased region" description="Polar residues" evidence="1">
    <location>
        <begin position="470"/>
        <end position="480"/>
    </location>
</feature>
<dbReference type="OMA" id="FHILSCK"/>
<dbReference type="GO" id="GO:0005829">
    <property type="term" value="C:cytosol"/>
    <property type="evidence" value="ECO:0007669"/>
    <property type="project" value="TreeGrafter"/>
</dbReference>
<feature type="domain" description="Arrestin C-terminal-like" evidence="2">
    <location>
        <begin position="212"/>
        <end position="436"/>
    </location>
</feature>
<feature type="region of interest" description="Disordered" evidence="1">
    <location>
        <begin position="576"/>
        <end position="620"/>
    </location>
</feature>
<dbReference type="GO" id="GO:0031625">
    <property type="term" value="F:ubiquitin protein ligase binding"/>
    <property type="evidence" value="ECO:0007669"/>
    <property type="project" value="TreeGrafter"/>
</dbReference>
<protein>
    <submittedName>
        <fullName evidence="3">Putative arrestin domain-containing protein</fullName>
    </submittedName>
</protein>
<dbReference type="PANTHER" id="PTHR11188:SF174">
    <property type="entry name" value="ARRESTIN-RELATED TRAFFICKING ADAPTER 10-RELATED"/>
    <property type="match status" value="1"/>
</dbReference>
<dbReference type="SMART" id="SM01017">
    <property type="entry name" value="Arrestin_C"/>
    <property type="match status" value="1"/>
</dbReference>
<feature type="compositionally biased region" description="Pro residues" evidence="1">
    <location>
        <begin position="544"/>
        <end position="553"/>
    </location>
</feature>
<dbReference type="GO" id="GO:0070086">
    <property type="term" value="P:ubiquitin-dependent endocytosis"/>
    <property type="evidence" value="ECO:0007669"/>
    <property type="project" value="TreeGrafter"/>
</dbReference>
<sequence>MSVRSAKSIMSSVTEVPKPVASGSGLSCSIILAEPSVFLTGFEHDGHVRHESANSTALLRGKLQLNVSKNVKLKSVTLKLSGRARTEWPEGIPPMKVDQFEEESLRTQVLTFFNAMHEAWETDYGNQCTYSLRGGSEAQSKPSATTFVRARNLSPTASATSLALRDRSNSNLTAREYKRLSLQSVQARSFGKGDFPSANAQPVPPKGYKVFYPGTYEYTFELPIDHHQLETTKLQFGKIPIAFKLTPLAKVQVHKLKVFVTESIEYWTNDRRVTRKDPGRKILLLEKAAGKPLDKQYEASEIRVISGGELTPDERHEARITAQRRRSYEASRSHTMPQPLPDPTENLLGDLDLGLESYWGPTEMEMNVQIPTCEQMAKDKTLRLNPDCSWKNVNVFHWIKIVMRISRIDPEDPAGKRRRHFEISIDSPFTVLNCRATHANTALPEYSGAEQPMYRQQSTCGCPDAEVIATNPSPASSTGTIPPVEPISESAGLAPPPAAHLQQHPAGGAQPVQRSTQMQQRAPRPIHLLRYPSFNPPAFDADDPPPPMPTPPPQYDVVVGTPSVDGLADYFARLADYDDDPDSDTDEDVGTPSRLTERSGRVNVPHPRTPGGRLVPSRSLEIQRPPATTMALDITGAIQQRRS</sequence>
<dbReference type="HOGENOM" id="CLU_008578_2_2_1"/>
<dbReference type="EMBL" id="KB707050">
    <property type="protein sequence ID" value="EMR64528.1"/>
    <property type="molecule type" value="Genomic_DNA"/>
</dbReference>
<evidence type="ECO:0000313" key="4">
    <source>
        <dbReference type="Proteomes" id="UP000012174"/>
    </source>
</evidence>
<evidence type="ECO:0000256" key="1">
    <source>
        <dbReference type="SAM" id="MobiDB-lite"/>
    </source>
</evidence>
<gene>
    <name evidence="3" type="ORF">UCREL1_8509</name>
</gene>